<dbReference type="GO" id="GO:0004496">
    <property type="term" value="F:mevalonate kinase activity"/>
    <property type="evidence" value="ECO:0007669"/>
    <property type="project" value="UniProtKB-EC"/>
</dbReference>
<reference evidence="7" key="3">
    <citation type="submission" date="2014-09" db="EMBL/GenBank/DDBJ databases">
        <authorList>
            <person name="Magalhaes I.L.F."/>
            <person name="Oliveira U."/>
            <person name="Santos F.R."/>
            <person name="Vidigal T.H.D.A."/>
            <person name="Brescovit A.D."/>
            <person name="Santos A.J."/>
        </authorList>
    </citation>
    <scope>NUCLEOTIDE SEQUENCE</scope>
</reference>
<evidence type="ECO:0000256" key="3">
    <source>
        <dbReference type="ARBA" id="ARBA00022777"/>
    </source>
</evidence>
<dbReference type="GO" id="GO:0005829">
    <property type="term" value="C:cytosol"/>
    <property type="evidence" value="ECO:0007669"/>
    <property type="project" value="TreeGrafter"/>
</dbReference>
<comment type="pathway">
    <text evidence="5">Isoprenoid biosynthesis; isopentenyl diphosphate biosynthesis via mevalonate pathway; isopentenyl diphosphate from (R)-mevalonate: step 1/3.</text>
</comment>
<reference evidence="8" key="4">
    <citation type="journal article" date="2016" name="Gigascience">
        <title>De novo construction of an expanded transcriptome assembly for the western tarnished plant bug, Lygus hesperus.</title>
        <authorList>
            <person name="Tassone E.E."/>
            <person name="Geib S.M."/>
            <person name="Hall B."/>
            <person name="Fabrick J.A."/>
            <person name="Brent C.S."/>
            <person name="Hull J.J."/>
        </authorList>
    </citation>
    <scope>NUCLEOTIDE SEQUENCE</scope>
</reference>
<keyword evidence="1 5" id="KW-0963">Cytoplasm</keyword>
<evidence type="ECO:0000256" key="2">
    <source>
        <dbReference type="ARBA" id="ARBA00022679"/>
    </source>
</evidence>
<accession>A0A0A9XFL2</accession>
<dbReference type="Gene3D" id="3.30.70.890">
    <property type="entry name" value="GHMP kinase, C-terminal domain"/>
    <property type="match status" value="1"/>
</dbReference>
<keyword evidence="5" id="KW-0443">Lipid metabolism</keyword>
<dbReference type="EMBL" id="GDHC01015377">
    <property type="protein sequence ID" value="JAQ03252.1"/>
    <property type="molecule type" value="Transcribed_RNA"/>
</dbReference>
<dbReference type="GO" id="GO:0005524">
    <property type="term" value="F:ATP binding"/>
    <property type="evidence" value="ECO:0007669"/>
    <property type="project" value="UniProtKB-KW"/>
</dbReference>
<dbReference type="UniPathway" id="UPA00057">
    <property type="reaction ID" value="UER00098"/>
</dbReference>
<dbReference type="SUPFAM" id="SSF55060">
    <property type="entry name" value="GHMP Kinase, C-terminal domain"/>
    <property type="match status" value="1"/>
</dbReference>
<dbReference type="InterPro" id="IPR014721">
    <property type="entry name" value="Ribsml_uS5_D2-typ_fold_subgr"/>
</dbReference>
<dbReference type="SUPFAM" id="SSF54211">
    <property type="entry name" value="Ribosomal protein S5 domain 2-like"/>
    <property type="match status" value="1"/>
</dbReference>
<keyword evidence="2 5" id="KW-0808">Transferase</keyword>
<dbReference type="Gene3D" id="3.30.230.10">
    <property type="match status" value="1"/>
</dbReference>
<dbReference type="NCBIfam" id="TIGR00549">
    <property type="entry name" value="mevalon_kin"/>
    <property type="match status" value="1"/>
</dbReference>
<gene>
    <name evidence="6" type="primary">MVK</name>
    <name evidence="6" type="ORF">CM83_31326</name>
    <name evidence="8" type="ORF">g.33039</name>
</gene>
<dbReference type="GO" id="GO:0006695">
    <property type="term" value="P:cholesterol biosynthetic process"/>
    <property type="evidence" value="ECO:0007669"/>
    <property type="project" value="TreeGrafter"/>
</dbReference>
<evidence type="ECO:0000256" key="1">
    <source>
        <dbReference type="ARBA" id="ARBA00022490"/>
    </source>
</evidence>
<dbReference type="PRINTS" id="PR00959">
    <property type="entry name" value="MEVGALKINASE"/>
</dbReference>
<dbReference type="PANTHER" id="PTHR43290:SF2">
    <property type="entry name" value="MEVALONATE KINASE"/>
    <property type="match status" value="1"/>
</dbReference>
<sequence>MNQGNSSMSFSISAPGKVILIGEHSVLYNKQGLAAAINKRTYLHFKEHKQAHDQITFNLLKTVSEWDFKSVYNLIILDKPLSVGMKEFSIFTPELLHHEEFVDLIQEFVNQKVEDGSEVQKALVSVFYVVLGMLWCTDINMTPFDIEVTTALAIGAGTGSSAAFATCVAGAVYHYIRLKAFEKHGSGEYNISYEMFKPYKMALTTHYCGFSDEDKEVINKWAFCVEKIMHGTPSGLDNTVCTFGNAVLINPQGRKEEDSNLKVLDSFPSLRILLINTEVPRKTSDLAKRVADLNRAHPESVGAVIDAMGTVADEFIKIFIGFKECAESSDTNDAIFRQLETLIDLQQGLLATLGVSHVRLDEICLITKRRGLHSKLTGAGGGGHAYTLVPPDASDETVTQTISDLQSAGFLVDDIMVNGEGIAIDFK</sequence>
<evidence type="ECO:0000313" key="8">
    <source>
        <dbReference type="EMBL" id="JAQ03252.1"/>
    </source>
</evidence>
<evidence type="ECO:0000256" key="5">
    <source>
        <dbReference type="RuleBase" id="RU363087"/>
    </source>
</evidence>
<name>A0A0A9XFL2_LYGHE</name>
<dbReference type="PANTHER" id="PTHR43290">
    <property type="entry name" value="MEVALONATE KINASE"/>
    <property type="match status" value="1"/>
</dbReference>
<keyword evidence="5" id="KW-0067">ATP-binding</keyword>
<evidence type="ECO:0000256" key="4">
    <source>
        <dbReference type="ARBA" id="ARBA00022842"/>
    </source>
</evidence>
<keyword evidence="5" id="KW-0756">Sterol biosynthesis</keyword>
<reference evidence="6" key="1">
    <citation type="journal article" date="2014" name="PLoS ONE">
        <title>Transcriptome-Based Identification of ABC Transporters in the Western Tarnished Plant Bug Lygus hesperus.</title>
        <authorList>
            <person name="Hull J.J."/>
            <person name="Chaney K."/>
            <person name="Geib S.M."/>
            <person name="Fabrick J.A."/>
            <person name="Brent C.S."/>
            <person name="Walsh D."/>
            <person name="Lavine L.C."/>
        </authorList>
    </citation>
    <scope>NUCLEOTIDE SEQUENCE</scope>
</reference>
<keyword evidence="3 5" id="KW-0418">Kinase</keyword>
<dbReference type="EC" id="2.7.1.36" evidence="5"/>
<proteinExistence type="inferred from homology"/>
<evidence type="ECO:0000313" key="7">
    <source>
        <dbReference type="EMBL" id="JAG62228.1"/>
    </source>
</evidence>
<comment type="catalytic activity">
    <reaction evidence="5">
        <text>(R)-mevalonate + ATP = (R)-5-phosphomevalonate + ADP + H(+)</text>
        <dbReference type="Rhea" id="RHEA:17065"/>
        <dbReference type="ChEBI" id="CHEBI:15378"/>
        <dbReference type="ChEBI" id="CHEBI:30616"/>
        <dbReference type="ChEBI" id="CHEBI:36464"/>
        <dbReference type="ChEBI" id="CHEBI:58146"/>
        <dbReference type="ChEBI" id="CHEBI:456216"/>
        <dbReference type="EC" id="2.7.1.36"/>
    </reaction>
</comment>
<keyword evidence="5" id="KW-0444">Lipid biosynthesis</keyword>
<dbReference type="InterPro" id="IPR006205">
    <property type="entry name" value="Mev_gal_kin"/>
</dbReference>
<keyword evidence="5" id="KW-0752">Steroid biosynthesis</keyword>
<comment type="similarity">
    <text evidence="5">Belongs to the GHMP kinase family. Mevalonate kinase subfamily.</text>
</comment>
<keyword evidence="5" id="KW-1207">Sterol metabolism</keyword>
<dbReference type="EMBL" id="GBRD01003593">
    <property type="protein sequence ID" value="JAG62228.1"/>
    <property type="molecule type" value="Transcribed_RNA"/>
</dbReference>
<protein>
    <recommendedName>
        <fullName evidence="5">Mevalonate kinase</fullName>
        <shortName evidence="5">MK</shortName>
        <ecNumber evidence="5">2.7.1.36</ecNumber>
    </recommendedName>
</protein>
<reference evidence="6" key="2">
    <citation type="submission" date="2014-07" db="EMBL/GenBank/DDBJ databases">
        <authorList>
            <person name="Hull J."/>
        </authorList>
    </citation>
    <scope>NUCLEOTIDE SEQUENCE</scope>
</reference>
<dbReference type="GO" id="GO:0019287">
    <property type="term" value="P:isopentenyl diphosphate biosynthetic process, mevalonate pathway"/>
    <property type="evidence" value="ECO:0007669"/>
    <property type="project" value="UniProtKB-UniPathway"/>
</dbReference>
<keyword evidence="5" id="KW-0547">Nucleotide-binding</keyword>
<keyword evidence="5" id="KW-0753">Steroid metabolism</keyword>
<organism evidence="6">
    <name type="scientific">Lygus hesperus</name>
    <name type="common">Western plant bug</name>
    <dbReference type="NCBI Taxonomy" id="30085"/>
    <lineage>
        <taxon>Eukaryota</taxon>
        <taxon>Metazoa</taxon>
        <taxon>Ecdysozoa</taxon>
        <taxon>Arthropoda</taxon>
        <taxon>Hexapoda</taxon>
        <taxon>Insecta</taxon>
        <taxon>Pterygota</taxon>
        <taxon>Neoptera</taxon>
        <taxon>Paraneoptera</taxon>
        <taxon>Hemiptera</taxon>
        <taxon>Heteroptera</taxon>
        <taxon>Panheteroptera</taxon>
        <taxon>Cimicomorpha</taxon>
        <taxon>Miridae</taxon>
        <taxon>Mirini</taxon>
        <taxon>Lygus</taxon>
    </lineage>
</organism>
<dbReference type="AlphaFoldDB" id="A0A0A9XFL2"/>
<comment type="subcellular location">
    <subcellularLocation>
        <location evidence="5">Cytoplasm</location>
    </subcellularLocation>
</comment>
<dbReference type="InterPro" id="IPR020568">
    <property type="entry name" value="Ribosomal_Su5_D2-typ_SF"/>
</dbReference>
<dbReference type="EMBL" id="GBHO01024840">
    <property type="protein sequence ID" value="JAG18764.1"/>
    <property type="molecule type" value="Transcribed_RNA"/>
</dbReference>
<evidence type="ECO:0000313" key="6">
    <source>
        <dbReference type="EMBL" id="JAG18764.1"/>
    </source>
</evidence>
<keyword evidence="4" id="KW-0460">Magnesium</keyword>
<dbReference type="InterPro" id="IPR036554">
    <property type="entry name" value="GHMP_kinase_C_sf"/>
</dbReference>